<dbReference type="EMBL" id="VICG01000014">
    <property type="protein sequence ID" value="KAA8565079.1"/>
    <property type="molecule type" value="Genomic_DNA"/>
</dbReference>
<sequence>MAGGDEIPRAEDKGRERIPPLPHSPALWRTLTIQYHFLSSRCSDTHALNSIFSLGLLTIYPIPKVICLIPINQYPSLKKLDRILFRSPSVPAMQLKTPSPISHPYYIKSRHVSCNGLCALKCRERKGQFWHRRLSDQQKYRVNSKQSTEHISDRLRYLDFIRNPV</sequence>
<evidence type="ECO:0000313" key="2">
    <source>
        <dbReference type="EMBL" id="KAA8565079.1"/>
    </source>
</evidence>
<feature type="compositionally biased region" description="Basic and acidic residues" evidence="1">
    <location>
        <begin position="1"/>
        <end position="18"/>
    </location>
</feature>
<keyword evidence="3" id="KW-1185">Reference proteome</keyword>
<dbReference type="Proteomes" id="UP000322873">
    <property type="component" value="Unassembled WGS sequence"/>
</dbReference>
<comment type="caution">
    <text evidence="2">The sequence shown here is derived from an EMBL/GenBank/DDBJ whole genome shotgun (WGS) entry which is preliminary data.</text>
</comment>
<evidence type="ECO:0000256" key="1">
    <source>
        <dbReference type="SAM" id="MobiDB-lite"/>
    </source>
</evidence>
<dbReference type="AlphaFoldDB" id="A0A5M9JB16"/>
<protein>
    <submittedName>
        <fullName evidence="2">Uncharacterized protein</fullName>
    </submittedName>
</protein>
<name>A0A5M9JB16_MONFR</name>
<accession>A0A5M9JB16</accession>
<proteinExistence type="predicted"/>
<feature type="region of interest" description="Disordered" evidence="1">
    <location>
        <begin position="1"/>
        <end position="21"/>
    </location>
</feature>
<evidence type="ECO:0000313" key="3">
    <source>
        <dbReference type="Proteomes" id="UP000322873"/>
    </source>
</evidence>
<reference evidence="2 3" key="1">
    <citation type="submission" date="2019-06" db="EMBL/GenBank/DDBJ databases">
        <title>Genome Sequence of the Brown Rot Fungal Pathogen Monilinia fructicola.</title>
        <authorList>
            <person name="De Miccolis Angelini R.M."/>
            <person name="Landi L."/>
            <person name="Abate D."/>
            <person name="Pollastro S."/>
            <person name="Romanazzi G."/>
            <person name="Faretra F."/>
        </authorList>
    </citation>
    <scope>NUCLEOTIDE SEQUENCE [LARGE SCALE GENOMIC DNA]</scope>
    <source>
        <strain evidence="2 3">Mfrc123</strain>
    </source>
</reference>
<gene>
    <name evidence="2" type="ORF">EYC84_010836</name>
</gene>
<organism evidence="2 3">
    <name type="scientific">Monilinia fructicola</name>
    <name type="common">Brown rot fungus</name>
    <name type="synonym">Ciboria fructicola</name>
    <dbReference type="NCBI Taxonomy" id="38448"/>
    <lineage>
        <taxon>Eukaryota</taxon>
        <taxon>Fungi</taxon>
        <taxon>Dikarya</taxon>
        <taxon>Ascomycota</taxon>
        <taxon>Pezizomycotina</taxon>
        <taxon>Leotiomycetes</taxon>
        <taxon>Helotiales</taxon>
        <taxon>Sclerotiniaceae</taxon>
        <taxon>Monilinia</taxon>
    </lineage>
</organism>